<keyword evidence="3" id="KW-1185">Reference proteome</keyword>
<evidence type="ECO:0000313" key="2">
    <source>
        <dbReference type="EMBL" id="WYY07896.1"/>
    </source>
</evidence>
<dbReference type="RefSeq" id="WP_066171076.1">
    <property type="nucleotide sequence ID" value="NZ_CP136137.1"/>
</dbReference>
<proteinExistence type="predicted"/>
<name>A0ABZ2U2H1_9ACTN</name>
<organism evidence="2 3">
    <name type="scientific">Gordonia hydrophobica</name>
    <dbReference type="NCBI Taxonomy" id="40516"/>
    <lineage>
        <taxon>Bacteria</taxon>
        <taxon>Bacillati</taxon>
        <taxon>Actinomycetota</taxon>
        <taxon>Actinomycetes</taxon>
        <taxon>Mycobacteriales</taxon>
        <taxon>Gordoniaceae</taxon>
        <taxon>Gordonia</taxon>
    </lineage>
</organism>
<protein>
    <submittedName>
        <fullName evidence="2">DinB family protein</fullName>
    </submittedName>
</protein>
<dbReference type="Pfam" id="PF12867">
    <property type="entry name" value="DinB_2"/>
    <property type="match status" value="1"/>
</dbReference>
<dbReference type="Proteomes" id="UP001479933">
    <property type="component" value="Chromosome"/>
</dbReference>
<dbReference type="InterPro" id="IPR024775">
    <property type="entry name" value="DinB-like"/>
</dbReference>
<feature type="domain" description="DinB-like" evidence="1">
    <location>
        <begin position="52"/>
        <end position="167"/>
    </location>
</feature>
<evidence type="ECO:0000313" key="3">
    <source>
        <dbReference type="Proteomes" id="UP001479933"/>
    </source>
</evidence>
<dbReference type="InterPro" id="IPR034660">
    <property type="entry name" value="DinB/YfiT-like"/>
</dbReference>
<evidence type="ECO:0000259" key="1">
    <source>
        <dbReference type="Pfam" id="PF12867"/>
    </source>
</evidence>
<accession>A0ABZ2U2H1</accession>
<sequence>MTRKPDTKDWTWVIQRQCDECGFDPAQFRRTEIDARIRATADGWRTVLARPDVTTRPDPDTWSPLEYACHVRDVNAVMTERLELMLRTQPVTFADWDQDSAEAEAEYNAQNPATVGDQLEAATTGFAELYRTVGENDWSRQGLRSNGSAFTVETLGIYALHDLEHHRVDVGLPART</sequence>
<dbReference type="EMBL" id="CP136137">
    <property type="protein sequence ID" value="WYY07896.1"/>
    <property type="molecule type" value="Genomic_DNA"/>
</dbReference>
<dbReference type="Gene3D" id="1.20.120.450">
    <property type="entry name" value="dinb family like domain"/>
    <property type="match status" value="1"/>
</dbReference>
<dbReference type="SUPFAM" id="SSF109854">
    <property type="entry name" value="DinB/YfiT-like putative metalloenzymes"/>
    <property type="match status" value="1"/>
</dbReference>
<reference evidence="2 3" key="1">
    <citation type="journal article" date="2023" name="Virus Evol.">
        <title>Computational host range prediction-The good, the bad, and the ugly.</title>
        <authorList>
            <person name="Howell A.A."/>
            <person name="Versoza C.J."/>
            <person name="Pfeifer S.P."/>
        </authorList>
    </citation>
    <scope>NUCLEOTIDE SEQUENCE [LARGE SCALE GENOMIC DNA]</scope>
    <source>
        <strain evidence="2 3">1610/1b</strain>
    </source>
</reference>
<gene>
    <name evidence="2" type="ORF">RVF87_02075</name>
</gene>